<accession>A0ABQ8J7X1</accession>
<keyword evidence="2" id="KW-1185">Reference proteome</keyword>
<protein>
    <submittedName>
        <fullName evidence="1">Uncharacterized protein</fullName>
    </submittedName>
</protein>
<evidence type="ECO:0000313" key="1">
    <source>
        <dbReference type="EMBL" id="KAH9418480.1"/>
    </source>
</evidence>
<reference evidence="1 2" key="2">
    <citation type="journal article" date="2022" name="Mol. Biol. Evol.">
        <title>Comparative Genomics Reveals Insights into the Divergent Evolution of Astigmatic Mites and Household Pest Adaptations.</title>
        <authorList>
            <person name="Xiong Q."/>
            <person name="Wan A.T."/>
            <person name="Liu X."/>
            <person name="Fung C.S."/>
            <person name="Xiao X."/>
            <person name="Malainual N."/>
            <person name="Hou J."/>
            <person name="Wang L."/>
            <person name="Wang M."/>
            <person name="Yang K.Y."/>
            <person name="Cui Y."/>
            <person name="Leung E.L."/>
            <person name="Nong W."/>
            <person name="Shin S.K."/>
            <person name="Au S.W."/>
            <person name="Jeong K.Y."/>
            <person name="Chew F.T."/>
            <person name="Hui J.H."/>
            <person name="Leung T.F."/>
            <person name="Tungtrongchitr A."/>
            <person name="Zhong N."/>
            <person name="Liu Z."/>
            <person name="Tsui S.K."/>
        </authorList>
    </citation>
    <scope>NUCLEOTIDE SEQUENCE [LARGE SCALE GENOMIC DNA]</scope>
    <source>
        <strain evidence="1">Derp</strain>
    </source>
</reference>
<evidence type="ECO:0000313" key="2">
    <source>
        <dbReference type="Proteomes" id="UP000887458"/>
    </source>
</evidence>
<dbReference type="EMBL" id="NJHN03000063">
    <property type="protein sequence ID" value="KAH9418480.1"/>
    <property type="molecule type" value="Genomic_DNA"/>
</dbReference>
<sequence>MEYEQLGLDTKNVNVTEKLPKFMLISFDPDIDRFYRRIWCMDKQRPNIFDCSFHMLLVAIETFMIL</sequence>
<gene>
    <name evidence="1" type="ORF">DERP_011342</name>
</gene>
<comment type="caution">
    <text evidence="1">The sequence shown here is derived from an EMBL/GenBank/DDBJ whole genome shotgun (WGS) entry which is preliminary data.</text>
</comment>
<proteinExistence type="predicted"/>
<dbReference type="Proteomes" id="UP000887458">
    <property type="component" value="Unassembled WGS sequence"/>
</dbReference>
<reference evidence="1 2" key="1">
    <citation type="journal article" date="2018" name="J. Allergy Clin. Immunol.">
        <title>High-quality assembly of Dermatophagoides pteronyssinus genome and transcriptome reveals a wide range of novel allergens.</title>
        <authorList>
            <person name="Liu X.Y."/>
            <person name="Yang K.Y."/>
            <person name="Wang M.Q."/>
            <person name="Kwok J.S."/>
            <person name="Zeng X."/>
            <person name="Yang Z."/>
            <person name="Xiao X.J."/>
            <person name="Lau C.P."/>
            <person name="Li Y."/>
            <person name="Huang Z.M."/>
            <person name="Ba J.G."/>
            <person name="Yim A.K."/>
            <person name="Ouyang C.Y."/>
            <person name="Ngai S.M."/>
            <person name="Chan T.F."/>
            <person name="Leung E.L."/>
            <person name="Liu L."/>
            <person name="Liu Z.G."/>
            <person name="Tsui S.K."/>
        </authorList>
    </citation>
    <scope>NUCLEOTIDE SEQUENCE [LARGE SCALE GENOMIC DNA]</scope>
    <source>
        <strain evidence="1">Derp</strain>
    </source>
</reference>
<organism evidence="1 2">
    <name type="scientific">Dermatophagoides pteronyssinus</name>
    <name type="common">European house dust mite</name>
    <dbReference type="NCBI Taxonomy" id="6956"/>
    <lineage>
        <taxon>Eukaryota</taxon>
        <taxon>Metazoa</taxon>
        <taxon>Ecdysozoa</taxon>
        <taxon>Arthropoda</taxon>
        <taxon>Chelicerata</taxon>
        <taxon>Arachnida</taxon>
        <taxon>Acari</taxon>
        <taxon>Acariformes</taxon>
        <taxon>Sarcoptiformes</taxon>
        <taxon>Astigmata</taxon>
        <taxon>Psoroptidia</taxon>
        <taxon>Analgoidea</taxon>
        <taxon>Pyroglyphidae</taxon>
        <taxon>Dermatophagoidinae</taxon>
        <taxon>Dermatophagoides</taxon>
    </lineage>
</organism>
<name>A0ABQ8J7X1_DERPT</name>